<dbReference type="InterPro" id="IPR012786">
    <property type="entry name" value="Protocat_dOase_a"/>
</dbReference>
<dbReference type="InterPro" id="IPR015889">
    <property type="entry name" value="Intradiol_dOase_core"/>
</dbReference>
<evidence type="ECO:0000256" key="3">
    <source>
        <dbReference type="ARBA" id="ARBA00023002"/>
    </source>
</evidence>
<evidence type="ECO:0000256" key="4">
    <source>
        <dbReference type="SAM" id="MobiDB-lite"/>
    </source>
</evidence>
<dbReference type="PANTHER" id="PTHR33711">
    <property type="entry name" value="DIOXYGENASE, PUTATIVE (AFU_ORTHOLOGUE AFUA_2G02910)-RELATED"/>
    <property type="match status" value="1"/>
</dbReference>
<evidence type="ECO:0000259" key="5">
    <source>
        <dbReference type="Pfam" id="PF00775"/>
    </source>
</evidence>
<accession>A0ABP8KCD9</accession>
<evidence type="ECO:0000256" key="1">
    <source>
        <dbReference type="ARBA" id="ARBA00007825"/>
    </source>
</evidence>
<dbReference type="NCBIfam" id="TIGR02423">
    <property type="entry name" value="protocat_alph"/>
    <property type="match status" value="1"/>
</dbReference>
<dbReference type="Pfam" id="PF00775">
    <property type="entry name" value="Dioxygenase_C"/>
    <property type="match status" value="1"/>
</dbReference>
<comment type="caution">
    <text evidence="6">The sequence shown here is derived from an EMBL/GenBank/DDBJ whole genome shotgun (WGS) entry which is preliminary data.</text>
</comment>
<name>A0ABP8KCD9_9ACTN</name>
<dbReference type="EMBL" id="BAABFR010000111">
    <property type="protein sequence ID" value="GAA4403625.1"/>
    <property type="molecule type" value="Genomic_DNA"/>
</dbReference>
<feature type="region of interest" description="Disordered" evidence="4">
    <location>
        <begin position="1"/>
        <end position="37"/>
    </location>
</feature>
<keyword evidence="2" id="KW-0223">Dioxygenase</keyword>
<organism evidence="6 7">
    <name type="scientific">Tsukamurella soli</name>
    <dbReference type="NCBI Taxonomy" id="644556"/>
    <lineage>
        <taxon>Bacteria</taxon>
        <taxon>Bacillati</taxon>
        <taxon>Actinomycetota</taxon>
        <taxon>Actinomycetes</taxon>
        <taxon>Mycobacteriales</taxon>
        <taxon>Tsukamurellaceae</taxon>
        <taxon>Tsukamurella</taxon>
    </lineage>
</organism>
<dbReference type="SUPFAM" id="SSF49482">
    <property type="entry name" value="Aromatic compound dioxygenase"/>
    <property type="match status" value="1"/>
</dbReference>
<dbReference type="Gene3D" id="2.60.130.10">
    <property type="entry name" value="Aromatic compound dioxygenase"/>
    <property type="match status" value="1"/>
</dbReference>
<evidence type="ECO:0000313" key="6">
    <source>
        <dbReference type="EMBL" id="GAA4403625.1"/>
    </source>
</evidence>
<reference evidence="7" key="1">
    <citation type="journal article" date="2019" name="Int. J. Syst. Evol. Microbiol.">
        <title>The Global Catalogue of Microorganisms (GCM) 10K type strain sequencing project: providing services to taxonomists for standard genome sequencing and annotation.</title>
        <authorList>
            <consortium name="The Broad Institute Genomics Platform"/>
            <consortium name="The Broad Institute Genome Sequencing Center for Infectious Disease"/>
            <person name="Wu L."/>
            <person name="Ma J."/>
        </authorList>
    </citation>
    <scope>NUCLEOTIDE SEQUENCE [LARGE SCALE GENOMIC DNA]</scope>
    <source>
        <strain evidence="7">JCM 17688</strain>
    </source>
</reference>
<sequence>MADLHLPNPAADPSLDVERIYSPLTPPNPETRPSNPVYPVHPGTYETVEFAPTPSQTVGPYWSIGLYIGDGGEVVPEDAEGALLIELTVLDGAGDPIADVLLETWQADAAGRFNHPDDPRGAAEPTPPGFRGFGRIIVDQHGTGLVRTVKPGALPAEDGLVEAPHIDLGVFARGMLERLFTRIYFPDEAAANAADPVLASLPESERGKIIATKTDTGYKMTIYVQDDRGRETPFFAI</sequence>
<dbReference type="RefSeq" id="WP_345000428.1">
    <property type="nucleotide sequence ID" value="NZ_BAABFR010000111.1"/>
</dbReference>
<keyword evidence="7" id="KW-1185">Reference proteome</keyword>
<dbReference type="InterPro" id="IPR050770">
    <property type="entry name" value="Intradiol_RC_Dioxygenase"/>
</dbReference>
<dbReference type="InterPro" id="IPR000627">
    <property type="entry name" value="Intradiol_dOase_C"/>
</dbReference>
<evidence type="ECO:0000313" key="7">
    <source>
        <dbReference type="Proteomes" id="UP001500635"/>
    </source>
</evidence>
<evidence type="ECO:0000256" key="2">
    <source>
        <dbReference type="ARBA" id="ARBA00022964"/>
    </source>
</evidence>
<feature type="domain" description="Intradiol ring-cleavage dioxygenases" evidence="5">
    <location>
        <begin position="82"/>
        <end position="212"/>
    </location>
</feature>
<protein>
    <submittedName>
        <fullName evidence="6">Protocatechuate 3,4-dioxygenase subunit alpha</fullName>
    </submittedName>
</protein>
<proteinExistence type="inferred from homology"/>
<dbReference type="Proteomes" id="UP001500635">
    <property type="component" value="Unassembled WGS sequence"/>
</dbReference>
<comment type="similarity">
    <text evidence="1">Belongs to the intradiol ring-cleavage dioxygenase family.</text>
</comment>
<keyword evidence="3" id="KW-0560">Oxidoreductase</keyword>
<gene>
    <name evidence="6" type="primary">pcaG</name>
    <name evidence="6" type="ORF">GCM10023147_45310</name>
</gene>
<dbReference type="PANTHER" id="PTHR33711:SF9">
    <property type="entry name" value="PROTOCATECHUATE 3,4-DIOXYGENASE ALPHA CHAIN"/>
    <property type="match status" value="1"/>
</dbReference>